<gene>
    <name evidence="2" type="ORF">Agub_g14588</name>
</gene>
<sequence length="795" mass="81696">MIVLSSSSASSLSETPSLLSVLKALPADCVRNNLVSAFGRLTDANCNRARPPIGSHQWLPGQWTPVLYGISREWRTYARCVLTHTLTVDLAITVSLQRPGVGNGLSALESFLSNFPSLQHLTLLAGNGGAPVDDGAKPPNSPAYGNSSSLLSMAEAVSVALAAQQLLRLDRPEPSAASASAASQGPRLTSLELRLHPAVWRTLRGADPDDFLQRLAAAHPSLEGLTLHVAVPAPPGASVASSPAPAGASMSGGPPVVVSVAALAGLPELQRLHLGGPIVVEGLAALTQLKGLTLEGIVPPSAHRALPFLTGLTSLRVSDSHQRPYAANPSATPALRNAGGAGASFSASASPSSALVLHQLRRDPTVSALRLRVLHLPDVRLSPKEWASLSRLAPTLLELELATVVTRGSRPDANSRNNSGGELQGMETRPTGGSLATAAAAIAAAMPDWFVRATVGDEAAYSGGGSGGARSTNSGSGGGGGAAAQRRQASSSVTEVEHNRLLAVVGGGSGRRIASATAAGTPKGGGAAAAVNGGGRGGPAPSSLSSASSCPLLPGLRRLVLWDYHEAGQLVELLRLLPDLQELHAGLLLDDPPNCPAAALRPAAVAMLRPLVEALRPLRDVRLTVSCDPAAVTGQLACVFLMESGLAAVAGIRGLSLNVWVAAEVQLGSLAALAQLRSLELTLGKQEQESELSVLTRLERLSYLSLRITPGIWNEIQGRTGRVTAGAALRLAMSFAAGQVLLLVADVHREICEDEAISLVKSVEMTTGQPGAAWAVSAWVEETAEYIMGFGPSAG</sequence>
<organism evidence="2 3">
    <name type="scientific">Astrephomene gubernaculifera</name>
    <dbReference type="NCBI Taxonomy" id="47775"/>
    <lineage>
        <taxon>Eukaryota</taxon>
        <taxon>Viridiplantae</taxon>
        <taxon>Chlorophyta</taxon>
        <taxon>core chlorophytes</taxon>
        <taxon>Chlorophyceae</taxon>
        <taxon>CS clade</taxon>
        <taxon>Chlamydomonadales</taxon>
        <taxon>Astrephomenaceae</taxon>
        <taxon>Astrephomene</taxon>
    </lineage>
</organism>
<feature type="region of interest" description="Disordered" evidence="1">
    <location>
        <begin position="515"/>
        <end position="544"/>
    </location>
</feature>
<evidence type="ECO:0000313" key="2">
    <source>
        <dbReference type="EMBL" id="GFR52066.1"/>
    </source>
</evidence>
<keyword evidence="3" id="KW-1185">Reference proteome</keyword>
<accession>A0AAD3E5T4</accession>
<feature type="region of interest" description="Disordered" evidence="1">
    <location>
        <begin position="408"/>
        <end position="432"/>
    </location>
</feature>
<feature type="compositionally biased region" description="Low complexity" evidence="1">
    <location>
        <begin position="483"/>
        <end position="492"/>
    </location>
</feature>
<protein>
    <submittedName>
        <fullName evidence="2">Uncharacterized protein</fullName>
    </submittedName>
</protein>
<feature type="compositionally biased region" description="Gly residues" evidence="1">
    <location>
        <begin position="522"/>
        <end position="538"/>
    </location>
</feature>
<evidence type="ECO:0000313" key="3">
    <source>
        <dbReference type="Proteomes" id="UP001054857"/>
    </source>
</evidence>
<name>A0AAD3E5T4_9CHLO</name>
<reference evidence="2 3" key="1">
    <citation type="journal article" date="2021" name="Sci. Rep.">
        <title>Genome sequencing of the multicellular alga Astrephomene provides insights into convergent evolution of germ-soma differentiation.</title>
        <authorList>
            <person name="Yamashita S."/>
            <person name="Yamamoto K."/>
            <person name="Matsuzaki R."/>
            <person name="Suzuki S."/>
            <person name="Yamaguchi H."/>
            <person name="Hirooka S."/>
            <person name="Minakuchi Y."/>
            <person name="Miyagishima S."/>
            <person name="Kawachi M."/>
            <person name="Toyoda A."/>
            <person name="Nozaki H."/>
        </authorList>
    </citation>
    <scope>NUCLEOTIDE SEQUENCE [LARGE SCALE GENOMIC DNA]</scope>
    <source>
        <strain evidence="2 3">NIES-4017</strain>
    </source>
</reference>
<dbReference type="AlphaFoldDB" id="A0AAD3E5T4"/>
<comment type="caution">
    <text evidence="2">The sequence shown here is derived from an EMBL/GenBank/DDBJ whole genome shotgun (WGS) entry which is preliminary data.</text>
</comment>
<dbReference type="Proteomes" id="UP001054857">
    <property type="component" value="Unassembled WGS sequence"/>
</dbReference>
<feature type="non-terminal residue" evidence="2">
    <location>
        <position position="1"/>
    </location>
</feature>
<evidence type="ECO:0000256" key="1">
    <source>
        <dbReference type="SAM" id="MobiDB-lite"/>
    </source>
</evidence>
<feature type="compositionally biased region" description="Polar residues" evidence="1">
    <location>
        <begin position="412"/>
        <end position="421"/>
    </location>
</feature>
<proteinExistence type="predicted"/>
<feature type="region of interest" description="Disordered" evidence="1">
    <location>
        <begin position="461"/>
        <end position="496"/>
    </location>
</feature>
<dbReference type="EMBL" id="BMAR01000057">
    <property type="protein sequence ID" value="GFR52066.1"/>
    <property type="molecule type" value="Genomic_DNA"/>
</dbReference>